<reference evidence="20" key="1">
    <citation type="submission" date="2017-08" db="EMBL/GenBank/DDBJ databases">
        <title>Genome sequence of an alphaherpesvirus from a beluga whale (Delphinapterus leucas).</title>
        <authorList>
            <person name="Davison A.J."/>
            <person name="Nielsen O."/>
            <person name="Subramaniam K."/>
            <person name="Jacob J.M."/>
            <person name="Romero C.H."/>
            <person name="Burek-Huntington K.A."/>
            <person name="Waltzek T.B."/>
        </authorList>
    </citation>
    <scope>NUCLEOTIDE SEQUENCE [LARGE SCALE GENOMIC DNA]</scope>
    <source>
        <strain evidence="20">LN3131-1</strain>
    </source>
</reference>
<sequence>MMAAALVALLAWALRTPGPGEAVVYKGNHTSLFLNRSVVTAFRPDGADLAVPGRLLFLGEQRPPQLYNGTVELFFSPQPQHPCYAAVQLVVYTGCPRIADDVFRSCLHVSSYHAPWMHNVNVSSDARSVLRIADPGAGDSGRYTLRVRTTGSGAGYDLFDVYVLVHDVALAERAVAELAAENRTRPGVPRITFAEYVRRVNESARAPEALLQHCHAAPAGGPHTPTPAGAAPGPPYATPAAPTGPRAPPSTPAPPRSEATPGLPGVPGAPPNASIVGDARIGNGSTPAGARVPAPARALILCAMALLLVLLVVAWVRCARRVRRASRTRRKPKTSPEKLIYTPPEPRNVPLPPFIVRSLAEGDDPAPPLEKKVPLA</sequence>
<keyword evidence="19" id="KW-1133">Transmembrane helix</keyword>
<dbReference type="GO" id="GO:0055036">
    <property type="term" value="C:virion membrane"/>
    <property type="evidence" value="ECO:0007669"/>
    <property type="project" value="UniProtKB-SubCell"/>
</dbReference>
<evidence type="ECO:0000256" key="4">
    <source>
        <dbReference type="ARBA" id="ARBA00004402"/>
    </source>
</evidence>
<dbReference type="InterPro" id="IPR002874">
    <property type="entry name" value="Herpes_gI"/>
</dbReference>
<keyword evidence="11" id="KW-0946">Virion</keyword>
<keyword evidence="21" id="KW-1185">Reference proteome</keyword>
<feature type="region of interest" description="Disordered" evidence="18">
    <location>
        <begin position="215"/>
        <end position="277"/>
    </location>
</feature>
<evidence type="ECO:0000256" key="9">
    <source>
        <dbReference type="ARBA" id="ARBA00022692"/>
    </source>
</evidence>
<feature type="transmembrane region" description="Helical" evidence="19">
    <location>
        <begin position="298"/>
        <end position="319"/>
    </location>
</feature>
<dbReference type="RefSeq" id="YP_010085005.1">
    <property type="nucleotide sequence ID" value="NC_055166.1"/>
</dbReference>
<organism evidence="20">
    <name type="scientific">Beluga whale alphaherpesvirus 1</name>
    <dbReference type="NCBI Taxonomy" id="1434720"/>
    <lineage>
        <taxon>Viruses</taxon>
        <taxon>Duplodnaviria</taxon>
        <taxon>Heunggongvirae</taxon>
        <taxon>Peploviricota</taxon>
        <taxon>Herviviricetes</taxon>
        <taxon>Herpesvirales</taxon>
        <taxon>Orthoherpesviridae</taxon>
        <taxon>Alphaherpesvirinae</taxon>
        <taxon>Varicellovirus</taxon>
        <taxon>Varicellovirus monodontidalpha1</taxon>
        <taxon>Monodontid alphaherpesvirus 1</taxon>
    </lineage>
</organism>
<dbReference type="GO" id="GO:0044178">
    <property type="term" value="C:host cell Golgi membrane"/>
    <property type="evidence" value="ECO:0007669"/>
    <property type="project" value="UniProtKB-SubCell"/>
</dbReference>
<dbReference type="GeneID" id="65100026"/>
<dbReference type="KEGG" id="vg:65100026"/>
<gene>
    <name evidence="20" type="primary">US7</name>
</gene>
<comment type="similarity">
    <text evidence="5">Belongs to the alphaherpesvirinae glycoprotein I family.</text>
</comment>
<dbReference type="Pfam" id="PF01688">
    <property type="entry name" value="Herpes_gI"/>
    <property type="match status" value="1"/>
</dbReference>
<dbReference type="GO" id="GO:0044156">
    <property type="term" value="C:host cell junction"/>
    <property type="evidence" value="ECO:0007669"/>
    <property type="project" value="UniProtKB-SubCell"/>
</dbReference>
<evidence type="ECO:0000256" key="6">
    <source>
        <dbReference type="ARBA" id="ARBA00013983"/>
    </source>
</evidence>
<protein>
    <recommendedName>
        <fullName evidence="6">Envelope glycoprotein I</fullName>
    </recommendedName>
</protein>
<evidence type="ECO:0000313" key="21">
    <source>
        <dbReference type="Proteomes" id="UP000297205"/>
    </source>
</evidence>
<proteinExistence type="inferred from homology"/>
<feature type="compositionally biased region" description="Low complexity" evidence="18">
    <location>
        <begin position="216"/>
        <end position="231"/>
    </location>
</feature>
<keyword evidence="13 20" id="KW-0261">Viral envelope protein</keyword>
<evidence type="ECO:0000256" key="3">
    <source>
        <dbReference type="ARBA" id="ARBA00004381"/>
    </source>
</evidence>
<evidence type="ECO:0000256" key="13">
    <source>
        <dbReference type="ARBA" id="ARBA00022879"/>
    </source>
</evidence>
<evidence type="ECO:0000256" key="11">
    <source>
        <dbReference type="ARBA" id="ARBA00022844"/>
    </source>
</evidence>
<evidence type="ECO:0000256" key="7">
    <source>
        <dbReference type="ARBA" id="ARBA00022511"/>
    </source>
</evidence>
<accession>A0A286MM86</accession>
<comment type="subcellular location">
    <subcellularLocation>
        <location evidence="1">Host Golgi apparatus membrane</location>
        <topology evidence="1">Single-pass type I membrane protein</topology>
    </subcellularLocation>
    <subcellularLocation>
        <location evidence="2">Host cell junction</location>
    </subcellularLocation>
    <subcellularLocation>
        <location evidence="4">Host cell membrane</location>
        <topology evidence="4">Single-pass type I membrane protein</topology>
    </subcellularLocation>
    <subcellularLocation>
        <location evidence="3">Virion membrane</location>
        <topology evidence="3">Single-pass membrane protein</topology>
    </subcellularLocation>
</comment>
<evidence type="ECO:0000313" key="20">
    <source>
        <dbReference type="EMBL" id="ASW27112.1"/>
    </source>
</evidence>
<evidence type="ECO:0000256" key="10">
    <source>
        <dbReference type="ARBA" id="ARBA00022812"/>
    </source>
</evidence>
<comment type="function">
    <text evidence="17">In epithelial cells, the heterodimer gE/gI is required for the cell-to-cell spread of the virus, by sorting nascent virions to cell junctions. Once the virus reaches the cell junctions, virus particles can spread to adjacent cells extremely rapidly through interactions with cellular receptors that accumulate at these junctions. Implicated in basolateral spread in polarized cells. In neuronal cells, gE/gI is essential for the anterograde spread of the infection throughout the host nervous system. Together with US9, the heterodimer gE/gI is involved in the sorting and transport of viral structural components toward axon tips.</text>
</comment>
<evidence type="ECO:0000256" key="18">
    <source>
        <dbReference type="SAM" id="MobiDB-lite"/>
    </source>
</evidence>
<feature type="region of interest" description="Disordered" evidence="18">
    <location>
        <begin position="325"/>
        <end position="346"/>
    </location>
</feature>
<dbReference type="GO" id="GO:0043657">
    <property type="term" value="C:host cell"/>
    <property type="evidence" value="ECO:0007669"/>
    <property type="project" value="InterPro"/>
</dbReference>
<evidence type="ECO:0000256" key="19">
    <source>
        <dbReference type="SAM" id="Phobius"/>
    </source>
</evidence>
<keyword evidence="14" id="KW-1031">Host cell junction</keyword>
<evidence type="ECO:0000256" key="12">
    <source>
        <dbReference type="ARBA" id="ARBA00022870"/>
    </source>
</evidence>
<evidence type="ECO:0000256" key="8">
    <source>
        <dbReference type="ARBA" id="ARBA00022553"/>
    </source>
</evidence>
<keyword evidence="15 19" id="KW-0472">Membrane</keyword>
<evidence type="ECO:0000256" key="1">
    <source>
        <dbReference type="ARBA" id="ARBA00004244"/>
    </source>
</evidence>
<evidence type="ECO:0000256" key="5">
    <source>
        <dbReference type="ARBA" id="ARBA00005825"/>
    </source>
</evidence>
<evidence type="ECO:0000256" key="17">
    <source>
        <dbReference type="ARBA" id="ARBA00025134"/>
    </source>
</evidence>
<keyword evidence="16" id="KW-0325">Glycoprotein</keyword>
<keyword evidence="8" id="KW-0597">Phosphoprotein</keyword>
<feature type="compositionally biased region" description="Pro residues" evidence="18">
    <location>
        <begin position="245"/>
        <end position="255"/>
    </location>
</feature>
<dbReference type="EMBL" id="MF678601">
    <property type="protein sequence ID" value="ASW27112.1"/>
    <property type="molecule type" value="Genomic_DNA"/>
</dbReference>
<name>A0A286MM86_9ALPH</name>
<keyword evidence="7" id="KW-1032">Host cell membrane</keyword>
<keyword evidence="9 19" id="KW-0812">Transmembrane</keyword>
<dbReference type="Proteomes" id="UP000297205">
    <property type="component" value="Segment"/>
</dbReference>
<evidence type="ECO:0000256" key="15">
    <source>
        <dbReference type="ARBA" id="ARBA00023136"/>
    </source>
</evidence>
<evidence type="ECO:0000256" key="2">
    <source>
        <dbReference type="ARBA" id="ARBA00004315"/>
    </source>
</evidence>
<dbReference type="GO" id="GO:0019031">
    <property type="term" value="C:viral envelope"/>
    <property type="evidence" value="ECO:0007669"/>
    <property type="project" value="UniProtKB-KW"/>
</dbReference>
<keyword evidence="10" id="KW-1040">Host Golgi apparatus</keyword>
<evidence type="ECO:0000256" key="14">
    <source>
        <dbReference type="ARBA" id="ARBA00023081"/>
    </source>
</evidence>
<evidence type="ECO:0000256" key="16">
    <source>
        <dbReference type="ARBA" id="ARBA00023180"/>
    </source>
</evidence>
<keyword evidence="12" id="KW-1043">Host membrane</keyword>